<evidence type="ECO:0000256" key="4">
    <source>
        <dbReference type="ARBA" id="ARBA00022475"/>
    </source>
</evidence>
<keyword evidence="6 10" id="KW-1133">Transmembrane helix</keyword>
<evidence type="ECO:0000256" key="5">
    <source>
        <dbReference type="ARBA" id="ARBA00022692"/>
    </source>
</evidence>
<evidence type="ECO:0000256" key="3">
    <source>
        <dbReference type="ARBA" id="ARBA00022449"/>
    </source>
</evidence>
<dbReference type="NCBIfam" id="TIGR00797">
    <property type="entry name" value="matE"/>
    <property type="match status" value="1"/>
</dbReference>
<keyword evidence="12" id="KW-1185">Reference proteome</keyword>
<dbReference type="Proteomes" id="UP000256695">
    <property type="component" value="Unassembled WGS sequence"/>
</dbReference>
<sequence length="439" mass="49360">MLKISTQNRLKKIIKIAIPSGINSLLDIVVIAVNIFFMSMISDSHILAMGLALNFLMLFYAVNAVFSVGTNVQISHYFGAKEYQKIHYVFSSIVQGSFVISVPLVLMGIYGAGFFFDWIGVDGEVKNLALVFNDFIIFTLPALILKNIFTAALAGIGNTIYPLFVRLVSMVFSILLTYIFVFIYHLGIKGAGIAYLIVGYLELCIFILIFLVKKDLFSFGLFEKQYLFNMFKIGIPAGFERLLSLFSLIFTTKIIATYNDWVLTGSQIGSRIEAFSFMPSFGFMLAAIVLVGQSLGAKKIREAEIYTLTILKFSSLLMGITGILLVVFARYLSSLFSSNEEVISSSVYYLIAVGISQIPLIWSFVLDGALRGAGKTKLVLLINAISIWCFRIFPMIVLAYFDFGFIWIYTMICIETYIRALIFWRVFKKGAWKNTKRDI</sequence>
<feature type="transmembrane region" description="Helical" evidence="10">
    <location>
        <begin position="47"/>
        <end position="68"/>
    </location>
</feature>
<dbReference type="InterPro" id="IPR002528">
    <property type="entry name" value="MATE_fam"/>
</dbReference>
<evidence type="ECO:0000256" key="9">
    <source>
        <dbReference type="ARBA" id="ARBA00031636"/>
    </source>
</evidence>
<evidence type="ECO:0000313" key="12">
    <source>
        <dbReference type="Proteomes" id="UP000256695"/>
    </source>
</evidence>
<dbReference type="PANTHER" id="PTHR43298:SF2">
    <property type="entry name" value="FMN_FAD EXPORTER YEEO-RELATED"/>
    <property type="match status" value="1"/>
</dbReference>
<name>A0A3D8JAN8_9HELI</name>
<feature type="transmembrane region" description="Helical" evidence="10">
    <location>
        <begin position="406"/>
        <end position="427"/>
    </location>
</feature>
<reference evidence="11 12" key="1">
    <citation type="submission" date="2018-04" db="EMBL/GenBank/DDBJ databases">
        <title>Novel Campyloabacter and Helicobacter Species and Strains.</title>
        <authorList>
            <person name="Mannion A.J."/>
            <person name="Shen Z."/>
            <person name="Fox J.G."/>
        </authorList>
    </citation>
    <scope>NUCLEOTIDE SEQUENCE [LARGE SCALE GENOMIC DNA]</scope>
    <source>
        <strain evidence="11 12">MIT 04-9362</strain>
    </source>
</reference>
<dbReference type="GO" id="GO:0006811">
    <property type="term" value="P:monoatomic ion transport"/>
    <property type="evidence" value="ECO:0007669"/>
    <property type="project" value="UniProtKB-KW"/>
</dbReference>
<keyword evidence="8 10" id="KW-0472">Membrane</keyword>
<feature type="transmembrane region" description="Helical" evidence="10">
    <location>
        <begin position="88"/>
        <end position="115"/>
    </location>
</feature>
<feature type="transmembrane region" description="Helical" evidence="10">
    <location>
        <begin position="276"/>
        <end position="297"/>
    </location>
</feature>
<accession>A0A3D8JAN8</accession>
<proteinExistence type="predicted"/>
<keyword evidence="3" id="KW-0050">Antiport</keyword>
<feature type="transmembrane region" description="Helical" evidence="10">
    <location>
        <begin position="21"/>
        <end position="41"/>
    </location>
</feature>
<keyword evidence="4" id="KW-1003">Cell membrane</keyword>
<protein>
    <recommendedName>
        <fullName evidence="9">Multidrug-efflux transporter</fullName>
    </recommendedName>
</protein>
<keyword evidence="7" id="KW-0406">Ion transport</keyword>
<dbReference type="OrthoDB" id="9805232at2"/>
<feature type="transmembrane region" description="Helical" evidence="10">
    <location>
        <begin position="309"/>
        <end position="332"/>
    </location>
</feature>
<dbReference type="GO" id="GO:0005886">
    <property type="term" value="C:plasma membrane"/>
    <property type="evidence" value="ECO:0007669"/>
    <property type="project" value="UniProtKB-SubCell"/>
</dbReference>
<dbReference type="Pfam" id="PF01554">
    <property type="entry name" value="MatE"/>
    <property type="match status" value="2"/>
</dbReference>
<feature type="transmembrane region" description="Helical" evidence="10">
    <location>
        <begin position="135"/>
        <end position="156"/>
    </location>
</feature>
<dbReference type="AlphaFoldDB" id="A0A3D8JAN8"/>
<evidence type="ECO:0000256" key="2">
    <source>
        <dbReference type="ARBA" id="ARBA00022448"/>
    </source>
</evidence>
<evidence type="ECO:0000313" key="11">
    <source>
        <dbReference type="EMBL" id="RDU74498.1"/>
    </source>
</evidence>
<dbReference type="GO" id="GO:0015297">
    <property type="term" value="F:antiporter activity"/>
    <property type="evidence" value="ECO:0007669"/>
    <property type="project" value="UniProtKB-KW"/>
</dbReference>
<evidence type="ECO:0000256" key="6">
    <source>
        <dbReference type="ARBA" id="ARBA00022989"/>
    </source>
</evidence>
<evidence type="ECO:0000256" key="10">
    <source>
        <dbReference type="SAM" id="Phobius"/>
    </source>
</evidence>
<comment type="subcellular location">
    <subcellularLocation>
        <location evidence="1">Cell membrane</location>
        <topology evidence="1">Multi-pass membrane protein</topology>
    </subcellularLocation>
</comment>
<dbReference type="InterPro" id="IPR048279">
    <property type="entry name" value="MdtK-like"/>
</dbReference>
<comment type="caution">
    <text evidence="11">The sequence shown here is derived from an EMBL/GenBank/DDBJ whole genome shotgun (WGS) entry which is preliminary data.</text>
</comment>
<feature type="transmembrane region" description="Helical" evidence="10">
    <location>
        <begin position="233"/>
        <end position="256"/>
    </location>
</feature>
<feature type="transmembrane region" description="Helical" evidence="10">
    <location>
        <begin position="378"/>
        <end position="400"/>
    </location>
</feature>
<feature type="transmembrane region" description="Helical" evidence="10">
    <location>
        <begin position="192"/>
        <end position="212"/>
    </location>
</feature>
<organism evidence="11 12">
    <name type="scientific">Helicobacter anseris</name>
    <dbReference type="NCBI Taxonomy" id="375926"/>
    <lineage>
        <taxon>Bacteria</taxon>
        <taxon>Pseudomonadati</taxon>
        <taxon>Campylobacterota</taxon>
        <taxon>Epsilonproteobacteria</taxon>
        <taxon>Campylobacterales</taxon>
        <taxon>Helicobacteraceae</taxon>
        <taxon>Helicobacter</taxon>
    </lineage>
</organism>
<evidence type="ECO:0000256" key="1">
    <source>
        <dbReference type="ARBA" id="ARBA00004651"/>
    </source>
</evidence>
<dbReference type="EMBL" id="NXLX01000001">
    <property type="protein sequence ID" value="RDU74498.1"/>
    <property type="molecule type" value="Genomic_DNA"/>
</dbReference>
<dbReference type="CDD" id="cd13137">
    <property type="entry name" value="MATE_NorM_like"/>
    <property type="match status" value="1"/>
</dbReference>
<evidence type="ECO:0000256" key="8">
    <source>
        <dbReference type="ARBA" id="ARBA00023136"/>
    </source>
</evidence>
<keyword evidence="5 10" id="KW-0812">Transmembrane</keyword>
<feature type="transmembrane region" description="Helical" evidence="10">
    <location>
        <begin position="347"/>
        <end position="366"/>
    </location>
</feature>
<feature type="transmembrane region" description="Helical" evidence="10">
    <location>
        <begin position="163"/>
        <end position="186"/>
    </location>
</feature>
<dbReference type="InterPro" id="IPR050222">
    <property type="entry name" value="MATE_MdtK"/>
</dbReference>
<dbReference type="PANTHER" id="PTHR43298">
    <property type="entry name" value="MULTIDRUG RESISTANCE PROTEIN NORM-RELATED"/>
    <property type="match status" value="1"/>
</dbReference>
<dbReference type="RefSeq" id="WP_147288329.1">
    <property type="nucleotide sequence ID" value="NZ_NXLX01000001.1"/>
</dbReference>
<gene>
    <name evidence="11" type="ORF">CQA57_00140</name>
</gene>
<evidence type="ECO:0000256" key="7">
    <source>
        <dbReference type="ARBA" id="ARBA00023065"/>
    </source>
</evidence>
<dbReference type="GO" id="GO:0042910">
    <property type="term" value="F:xenobiotic transmembrane transporter activity"/>
    <property type="evidence" value="ECO:0007669"/>
    <property type="project" value="InterPro"/>
</dbReference>
<dbReference type="PIRSF" id="PIRSF006603">
    <property type="entry name" value="DinF"/>
    <property type="match status" value="1"/>
</dbReference>
<keyword evidence="2" id="KW-0813">Transport</keyword>